<dbReference type="SMART" id="SM01043">
    <property type="entry name" value="BTAD"/>
    <property type="match status" value="1"/>
</dbReference>
<dbReference type="GO" id="GO:0000160">
    <property type="term" value="P:phosphorelay signal transduction system"/>
    <property type="evidence" value="ECO:0007669"/>
    <property type="project" value="InterPro"/>
</dbReference>
<evidence type="ECO:0000313" key="9">
    <source>
        <dbReference type="Proteomes" id="UP000649753"/>
    </source>
</evidence>
<feature type="domain" description="OmpR/PhoB-type" evidence="7">
    <location>
        <begin position="1"/>
        <end position="98"/>
    </location>
</feature>
<feature type="DNA-binding region" description="OmpR/PhoB-type" evidence="5">
    <location>
        <begin position="1"/>
        <end position="98"/>
    </location>
</feature>
<dbReference type="InterPro" id="IPR051677">
    <property type="entry name" value="AfsR-DnrI-RedD_regulator"/>
</dbReference>
<dbReference type="InterPro" id="IPR005158">
    <property type="entry name" value="BTAD"/>
</dbReference>
<dbReference type="SUPFAM" id="SSF52540">
    <property type="entry name" value="P-loop containing nucleoside triphosphate hydrolases"/>
    <property type="match status" value="1"/>
</dbReference>
<evidence type="ECO:0000256" key="4">
    <source>
        <dbReference type="ARBA" id="ARBA00023163"/>
    </source>
</evidence>
<dbReference type="Pfam" id="PF00486">
    <property type="entry name" value="Trans_reg_C"/>
    <property type="match status" value="1"/>
</dbReference>
<gene>
    <name evidence="8" type="ORF">H4W31_005108</name>
</gene>
<evidence type="ECO:0000259" key="7">
    <source>
        <dbReference type="PROSITE" id="PS51755"/>
    </source>
</evidence>
<dbReference type="Proteomes" id="UP000649753">
    <property type="component" value="Unassembled WGS sequence"/>
</dbReference>
<evidence type="ECO:0000313" key="8">
    <source>
        <dbReference type="EMBL" id="MBE1489470.1"/>
    </source>
</evidence>
<dbReference type="InterPro" id="IPR019734">
    <property type="entry name" value="TPR_rpt"/>
</dbReference>
<proteinExistence type="inferred from homology"/>
<reference evidence="8" key="1">
    <citation type="submission" date="2020-10" db="EMBL/GenBank/DDBJ databases">
        <title>Sequencing the genomes of 1000 actinobacteria strains.</title>
        <authorList>
            <person name="Klenk H.-P."/>
        </authorList>
    </citation>
    <scope>NUCLEOTIDE SEQUENCE</scope>
    <source>
        <strain evidence="8">DSM 46832</strain>
    </source>
</reference>
<evidence type="ECO:0000256" key="2">
    <source>
        <dbReference type="ARBA" id="ARBA00023015"/>
    </source>
</evidence>
<dbReference type="PANTHER" id="PTHR35807:SF1">
    <property type="entry name" value="TRANSCRIPTIONAL REGULATOR REDD"/>
    <property type="match status" value="1"/>
</dbReference>
<dbReference type="InterPro" id="IPR016032">
    <property type="entry name" value="Sig_transdc_resp-reg_C-effctor"/>
</dbReference>
<evidence type="ECO:0000256" key="1">
    <source>
        <dbReference type="ARBA" id="ARBA00005820"/>
    </source>
</evidence>
<dbReference type="InterPro" id="IPR001867">
    <property type="entry name" value="OmpR/PhoB-type_DNA-bd"/>
</dbReference>
<keyword evidence="9" id="KW-1185">Reference proteome</keyword>
<comment type="caution">
    <text evidence="8">The sequence shown here is derived from an EMBL/GenBank/DDBJ whole genome shotgun (WGS) entry which is preliminary data.</text>
</comment>
<protein>
    <submittedName>
        <fullName evidence="8">DNA-binding SARP family transcriptional activator/tetratricopeptide (TPR) repeat protein</fullName>
    </submittedName>
</protein>
<name>A0A927M9L5_9ACTN</name>
<organism evidence="8 9">
    <name type="scientific">Plantactinospora soyae</name>
    <dbReference type="NCBI Taxonomy" id="1544732"/>
    <lineage>
        <taxon>Bacteria</taxon>
        <taxon>Bacillati</taxon>
        <taxon>Actinomycetota</taxon>
        <taxon>Actinomycetes</taxon>
        <taxon>Micromonosporales</taxon>
        <taxon>Micromonosporaceae</taxon>
        <taxon>Plantactinospora</taxon>
    </lineage>
</organism>
<dbReference type="Gene3D" id="3.40.50.300">
    <property type="entry name" value="P-loop containing nucleotide triphosphate hydrolases"/>
    <property type="match status" value="1"/>
</dbReference>
<dbReference type="GO" id="GO:0006355">
    <property type="term" value="P:regulation of DNA-templated transcription"/>
    <property type="evidence" value="ECO:0007669"/>
    <property type="project" value="InterPro"/>
</dbReference>
<evidence type="ECO:0000256" key="6">
    <source>
        <dbReference type="SAM" id="MobiDB-lite"/>
    </source>
</evidence>
<dbReference type="Pfam" id="PF13424">
    <property type="entry name" value="TPR_12"/>
    <property type="match status" value="3"/>
</dbReference>
<keyword evidence="4" id="KW-0804">Transcription</keyword>
<dbReference type="SUPFAM" id="SSF48452">
    <property type="entry name" value="TPR-like"/>
    <property type="match status" value="3"/>
</dbReference>
<sequence length="1008" mass="109481">MNEIEFRILGPVEAWVGRERVSLGSRKQRFVLAVLLLEANRLVPLNRLVDLVWEDQDVPASARASIQTLISRLRTSFRQFGDDAPEIVGRGAGYVLRVDPLSVDAHRFTDLVARAASCADEPAVELFDQALALWRGDALGEVVSRDVADRLCGHLHEGRWAALESRVDALLRLGRSRQLLAELTGLVAEHALRQRLVGQLMLALYREGRTADALATYHTLRTRLTDELGLDPVPELRRLESAILRADPALDHAPGQSRRRTSPEPVRPAQLPHDALGFVGRTGELNRLDAGLTSPSGTKLWVISGIAGVGKTALAVHWAHRNRGRFPGGQLYLDLRGFDAEHEPLTPAAALIQMLTGLGADPRLIPADVDGRAALFRSMLADEHVLLVLDNVRDTGQVITLIPPVGTVVVTSRQRLGDLIARTGAQALPLSVLPAADSRRLLEVALGVDQVAAEAMAAERLAQLCGHLPLALRIAVANVGADPESEIAGLVQDLAEGDPLAGLTVDGAEESAITKAFALSYKALPTEHRLLFRRLGLLPGQTFTALPASVVSGLPPARTERLMKALVAAHLVEQYARGRFRFHDLLRQYAVDRALTEDTTAEREQARRLVLDHYLHTADAAGRRLVPQFLRLPRELPDGIAFTDNPSALSWLDAEWPNLAAAVDQVAERGPRPLAWHIADALRAFFHYRGHHTEWANMATAALDVARAEGDERAQAAMHQSISLAYVNTGRYEEARAHLVSALRRNVADGWHEGRAAVLNNLSAVHQRLGNPRASIDCGLQSLRLSRQLGQSGGTVMALANLGFAYWQLGVLDQSLGHFGPALETAEREGIRYSVAVLLVDLGNVHRDLGHRDTAEEFYTRALVANRELGYSYGEATALSGRALLHCQTGPSAQTRSDARSAVELTRQIGDHGTEAWALISLGDVCLRLGLAAEASEHHGQALEIARATSFRWCEADALRGSAEALLDLGDLAGARAQGGKAVELARRSGYRLIEARALRTLAEARPG</sequence>
<keyword evidence="2" id="KW-0805">Transcription regulation</keyword>
<dbReference type="PANTHER" id="PTHR35807">
    <property type="entry name" value="TRANSCRIPTIONAL REGULATOR REDD-RELATED"/>
    <property type="match status" value="1"/>
</dbReference>
<dbReference type="RefSeq" id="WP_318783393.1">
    <property type="nucleotide sequence ID" value="NZ_JADBEB010000001.1"/>
</dbReference>
<dbReference type="InterPro" id="IPR036388">
    <property type="entry name" value="WH-like_DNA-bd_sf"/>
</dbReference>
<accession>A0A927M9L5</accession>
<dbReference type="CDD" id="cd15831">
    <property type="entry name" value="BTAD"/>
    <property type="match status" value="1"/>
</dbReference>
<evidence type="ECO:0000256" key="3">
    <source>
        <dbReference type="ARBA" id="ARBA00023125"/>
    </source>
</evidence>
<dbReference type="SMART" id="SM00028">
    <property type="entry name" value="TPR"/>
    <property type="match status" value="6"/>
</dbReference>
<comment type="similarity">
    <text evidence="1">Belongs to the AfsR/DnrI/RedD regulatory family.</text>
</comment>
<dbReference type="EMBL" id="JADBEB010000001">
    <property type="protein sequence ID" value="MBE1489470.1"/>
    <property type="molecule type" value="Genomic_DNA"/>
</dbReference>
<dbReference type="InterPro" id="IPR011990">
    <property type="entry name" value="TPR-like_helical_dom_sf"/>
</dbReference>
<dbReference type="SUPFAM" id="SSF46894">
    <property type="entry name" value="C-terminal effector domain of the bipartite response regulators"/>
    <property type="match status" value="1"/>
</dbReference>
<dbReference type="PROSITE" id="PS51755">
    <property type="entry name" value="OMPR_PHOB"/>
    <property type="match status" value="1"/>
</dbReference>
<dbReference type="SMART" id="SM00862">
    <property type="entry name" value="Trans_reg_C"/>
    <property type="match status" value="1"/>
</dbReference>
<dbReference type="AlphaFoldDB" id="A0A927M9L5"/>
<dbReference type="Pfam" id="PF03704">
    <property type="entry name" value="BTAD"/>
    <property type="match status" value="1"/>
</dbReference>
<dbReference type="InterPro" id="IPR027417">
    <property type="entry name" value="P-loop_NTPase"/>
</dbReference>
<evidence type="ECO:0000256" key="5">
    <source>
        <dbReference type="PROSITE-ProRule" id="PRU01091"/>
    </source>
</evidence>
<dbReference type="GO" id="GO:0003677">
    <property type="term" value="F:DNA binding"/>
    <property type="evidence" value="ECO:0007669"/>
    <property type="project" value="UniProtKB-UniRule"/>
</dbReference>
<dbReference type="Gene3D" id="1.10.10.10">
    <property type="entry name" value="Winged helix-like DNA-binding domain superfamily/Winged helix DNA-binding domain"/>
    <property type="match status" value="1"/>
</dbReference>
<dbReference type="PRINTS" id="PR00364">
    <property type="entry name" value="DISEASERSIST"/>
</dbReference>
<feature type="region of interest" description="Disordered" evidence="6">
    <location>
        <begin position="250"/>
        <end position="270"/>
    </location>
</feature>
<keyword evidence="3 5" id="KW-0238">DNA-binding</keyword>
<dbReference type="Gene3D" id="1.25.40.10">
    <property type="entry name" value="Tetratricopeptide repeat domain"/>
    <property type="match status" value="3"/>
</dbReference>